<feature type="domain" description="Methyltransferase" evidence="1">
    <location>
        <begin position="55"/>
        <end position="144"/>
    </location>
</feature>
<dbReference type="PANTHER" id="PTHR43591">
    <property type="entry name" value="METHYLTRANSFERASE"/>
    <property type="match status" value="1"/>
</dbReference>
<keyword evidence="2" id="KW-0489">Methyltransferase</keyword>
<evidence type="ECO:0000259" key="1">
    <source>
        <dbReference type="Pfam" id="PF13649"/>
    </source>
</evidence>
<accession>A0ABX0XAI0</accession>
<dbReference type="InterPro" id="IPR029063">
    <property type="entry name" value="SAM-dependent_MTases_sf"/>
</dbReference>
<proteinExistence type="predicted"/>
<evidence type="ECO:0000313" key="2">
    <source>
        <dbReference type="EMBL" id="NJC25833.1"/>
    </source>
</evidence>
<dbReference type="EMBL" id="JAATJH010000002">
    <property type="protein sequence ID" value="NJC25833.1"/>
    <property type="molecule type" value="Genomic_DNA"/>
</dbReference>
<dbReference type="GO" id="GO:0032259">
    <property type="term" value="P:methylation"/>
    <property type="evidence" value="ECO:0007669"/>
    <property type="project" value="UniProtKB-KW"/>
</dbReference>
<dbReference type="CDD" id="cd02440">
    <property type="entry name" value="AdoMet_MTases"/>
    <property type="match status" value="1"/>
</dbReference>
<dbReference type="PANTHER" id="PTHR43591:SF24">
    <property type="entry name" value="2-METHOXY-6-POLYPRENYL-1,4-BENZOQUINOL METHYLASE, MITOCHONDRIAL"/>
    <property type="match status" value="1"/>
</dbReference>
<dbReference type="Proteomes" id="UP000770785">
    <property type="component" value="Unassembled WGS sequence"/>
</dbReference>
<reference evidence="2 3" key="1">
    <citation type="submission" date="2020-03" db="EMBL/GenBank/DDBJ databases">
        <title>Genomic Encyclopedia of Type Strains, Phase IV (KMG-IV): sequencing the most valuable type-strain genomes for metagenomic binning, comparative biology and taxonomic classification.</title>
        <authorList>
            <person name="Goeker M."/>
        </authorList>
    </citation>
    <scope>NUCLEOTIDE SEQUENCE [LARGE SCALE GENOMIC DNA]</scope>
    <source>
        <strain evidence="2 3">DSM 105096</strain>
    </source>
</reference>
<dbReference type="Gene3D" id="3.40.50.150">
    <property type="entry name" value="Vaccinia Virus protein VP39"/>
    <property type="match status" value="1"/>
</dbReference>
<dbReference type="SUPFAM" id="SSF53335">
    <property type="entry name" value="S-adenosyl-L-methionine-dependent methyltransferases"/>
    <property type="match status" value="1"/>
</dbReference>
<keyword evidence="3" id="KW-1185">Reference proteome</keyword>
<evidence type="ECO:0000313" key="3">
    <source>
        <dbReference type="Proteomes" id="UP000770785"/>
    </source>
</evidence>
<comment type="caution">
    <text evidence="2">The sequence shown here is derived from an EMBL/GenBank/DDBJ whole genome shotgun (WGS) entry which is preliminary data.</text>
</comment>
<organism evidence="2 3">
    <name type="scientific">Neolewinella antarctica</name>
    <dbReference type="NCBI Taxonomy" id="442734"/>
    <lineage>
        <taxon>Bacteria</taxon>
        <taxon>Pseudomonadati</taxon>
        <taxon>Bacteroidota</taxon>
        <taxon>Saprospiria</taxon>
        <taxon>Saprospirales</taxon>
        <taxon>Lewinellaceae</taxon>
        <taxon>Neolewinella</taxon>
    </lineage>
</organism>
<dbReference type="Pfam" id="PF13649">
    <property type="entry name" value="Methyltransf_25"/>
    <property type="match status" value="1"/>
</dbReference>
<dbReference type="GO" id="GO:0008168">
    <property type="term" value="F:methyltransferase activity"/>
    <property type="evidence" value="ECO:0007669"/>
    <property type="project" value="UniProtKB-KW"/>
</dbReference>
<protein>
    <submittedName>
        <fullName evidence="2">SAM-dependent methyltransferase</fullName>
    </submittedName>
</protein>
<keyword evidence="2" id="KW-0808">Transferase</keyword>
<gene>
    <name evidence="2" type="ORF">GGR27_001332</name>
</gene>
<sequence>MADYHPEPYWTKVADRIDGRGGRNVIAGDDEPYYRYKRHRFLEMLSNVDFAGKSVLEIGHGPGGNLKYIYDNFKPKEIQGVDISTSMVELAGKHLPEEIKLTKIDGTSLPFADKSFDIVFTATVLQHNTDEQMLATIIAEICRVANGEVHIFERIDDPIAGDELCMGRPVGYYEDLFRKGGFGLKETEFINIHSSYLVAGATRKLLNPKVREEGEPLTKLSLGIQAALMPLTKQLDSVLTTKRDLARLSFTRNK</sequence>
<dbReference type="RefSeq" id="WP_168036609.1">
    <property type="nucleotide sequence ID" value="NZ_JAATJH010000002.1"/>
</dbReference>
<dbReference type="InterPro" id="IPR041698">
    <property type="entry name" value="Methyltransf_25"/>
</dbReference>
<name>A0ABX0XAI0_9BACT</name>